<dbReference type="EC" id="3.2.1.22" evidence="3 7"/>
<dbReference type="CDD" id="cd04081">
    <property type="entry name" value="CBM35_galactosidase-like"/>
    <property type="match status" value="1"/>
</dbReference>
<evidence type="ECO:0000256" key="1">
    <source>
        <dbReference type="ARBA" id="ARBA00001255"/>
    </source>
</evidence>
<dbReference type="InterPro" id="IPR013785">
    <property type="entry name" value="Aldolase_TIM"/>
</dbReference>
<protein>
    <recommendedName>
        <fullName evidence="3 7">Alpha-galactosidase</fullName>
        <ecNumber evidence="3 7">3.2.1.22</ecNumber>
    </recommendedName>
    <alternativeName>
        <fullName evidence="7">Melibiase</fullName>
    </alternativeName>
</protein>
<dbReference type="PANTHER" id="PTHR11452">
    <property type="entry name" value="ALPHA-GALACTOSIDASE/ALPHA-N-ACETYLGALACTOSAMINIDASE"/>
    <property type="match status" value="1"/>
</dbReference>
<evidence type="ECO:0000256" key="5">
    <source>
        <dbReference type="ARBA" id="ARBA00022801"/>
    </source>
</evidence>
<evidence type="ECO:0000256" key="3">
    <source>
        <dbReference type="ARBA" id="ARBA00012755"/>
    </source>
</evidence>
<keyword evidence="5 7" id="KW-0378">Hydrolase</keyword>
<dbReference type="EMBL" id="JAQQWE010000008">
    <property type="protein sequence ID" value="KAK7942939.1"/>
    <property type="molecule type" value="Genomic_DNA"/>
</dbReference>
<reference evidence="10 11" key="1">
    <citation type="submission" date="2023-01" db="EMBL/GenBank/DDBJ databases">
        <title>Analysis of 21 Apiospora genomes using comparative genomics revels a genus with tremendous synthesis potential of carbohydrate active enzymes and secondary metabolites.</title>
        <authorList>
            <person name="Sorensen T."/>
        </authorList>
    </citation>
    <scope>NUCLEOTIDE SEQUENCE [LARGE SCALE GENOMIC DNA]</scope>
    <source>
        <strain evidence="10 11">CBS 24483</strain>
    </source>
</reference>
<evidence type="ECO:0000313" key="10">
    <source>
        <dbReference type="EMBL" id="KAK7942939.1"/>
    </source>
</evidence>
<name>A0ABR1PZB5_9PEZI</name>
<dbReference type="Pfam" id="PF16499">
    <property type="entry name" value="Melibiase_2"/>
    <property type="match status" value="1"/>
</dbReference>
<evidence type="ECO:0000256" key="8">
    <source>
        <dbReference type="SAM" id="Phobius"/>
    </source>
</evidence>
<keyword evidence="8" id="KW-1133">Transmembrane helix</keyword>
<organism evidence="10 11">
    <name type="scientific">Apiospora aurea</name>
    <dbReference type="NCBI Taxonomy" id="335848"/>
    <lineage>
        <taxon>Eukaryota</taxon>
        <taxon>Fungi</taxon>
        <taxon>Dikarya</taxon>
        <taxon>Ascomycota</taxon>
        <taxon>Pezizomycotina</taxon>
        <taxon>Sordariomycetes</taxon>
        <taxon>Xylariomycetidae</taxon>
        <taxon>Amphisphaeriales</taxon>
        <taxon>Apiosporaceae</taxon>
        <taxon>Apiospora</taxon>
    </lineage>
</organism>
<evidence type="ECO:0000313" key="11">
    <source>
        <dbReference type="Proteomes" id="UP001391051"/>
    </source>
</evidence>
<dbReference type="Proteomes" id="UP001391051">
    <property type="component" value="Unassembled WGS sequence"/>
</dbReference>
<keyword evidence="8" id="KW-0812">Transmembrane</keyword>
<comment type="caution">
    <text evidence="10">The sequence shown here is derived from an EMBL/GenBank/DDBJ whole genome shotgun (WGS) entry which is preliminary data.</text>
</comment>
<evidence type="ECO:0000256" key="6">
    <source>
        <dbReference type="ARBA" id="ARBA00023295"/>
    </source>
</evidence>
<dbReference type="SUPFAM" id="SSF51011">
    <property type="entry name" value="Glycosyl hydrolase domain"/>
    <property type="match status" value="1"/>
</dbReference>
<evidence type="ECO:0000256" key="7">
    <source>
        <dbReference type="RuleBase" id="RU361168"/>
    </source>
</evidence>
<feature type="domain" description="Alpha galactosidase C-terminal" evidence="9">
    <location>
        <begin position="371"/>
        <end position="445"/>
    </location>
</feature>
<dbReference type="CDD" id="cd14792">
    <property type="entry name" value="GH27"/>
    <property type="match status" value="1"/>
</dbReference>
<dbReference type="PANTHER" id="PTHR11452:SF75">
    <property type="entry name" value="ALPHA-GALACTOSIDASE MEL1"/>
    <property type="match status" value="1"/>
</dbReference>
<sequence length="597" mass="65205">MVKADERMDKLPSLLRWVPWPQMEHLLRLELGSLTRNAEKAAEAERKNCLVPSAAMFVFLILFLGSQALAKNFRYPTPPMGWNSYNYYACEPTEEIIHHNAQGLIDTGLAALGYKIVTTDCGWNAEDRDEQGRLQWNTTLFPSGGKALGEFIHGLGLDFGLYSGAGYKQCGSEVLPASLGYEEQDAQAFEEWGGDSLKYDNCYPINGSTMVDYHSEEAIAPTRFQKMADILESLERNMAYFVCQWGVGYDVGGWAGAIGNTYRMSNDIYNGWRSIWRITNEIVPYYRHTKPGAFADMDMLIVGLHALSAEEERFHFSMWAINKSPLMLGGPVDPDLAGQASIDILSNKEIIAINQDALAKQAQLVRRYTEEEWDLWAGELSGKRKVIAIANWRNDTQTVQIDPAAAGVASAESVRDVWAAEDLGPLEGGVQEVTLAGHEMKVWILSDIIEAAAPASAGYYSAAGNATTTQATVVNCGEGECLPTGQKIGNIAADAVVRFDGVTASSGGAKLLGVDFINYETALGTAWDFGSNTRNMTIGVNGGKGKRWAFPISGGDWYETGRLMVEVDGFVAGENEVVFAAVGDAYAPDLVGFELYG</sequence>
<evidence type="ECO:0000256" key="4">
    <source>
        <dbReference type="ARBA" id="ARBA00022729"/>
    </source>
</evidence>
<dbReference type="InterPro" id="IPR002241">
    <property type="entry name" value="Glyco_hydro_27"/>
</dbReference>
<dbReference type="SUPFAM" id="SSF51445">
    <property type="entry name" value="(Trans)glycosidases"/>
    <property type="match status" value="1"/>
</dbReference>
<feature type="transmembrane region" description="Helical" evidence="8">
    <location>
        <begin position="49"/>
        <end position="70"/>
    </location>
</feature>
<keyword evidence="11" id="KW-1185">Reference proteome</keyword>
<dbReference type="Gene3D" id="3.20.20.70">
    <property type="entry name" value="Aldolase class I"/>
    <property type="match status" value="1"/>
</dbReference>
<keyword evidence="7" id="KW-1015">Disulfide bond</keyword>
<comment type="catalytic activity">
    <reaction evidence="1 7">
        <text>Hydrolysis of terminal, non-reducing alpha-D-galactose residues in alpha-D-galactosides, including galactose oligosaccharides, galactomannans and galactolipids.</text>
        <dbReference type="EC" id="3.2.1.22"/>
    </reaction>
</comment>
<dbReference type="InterPro" id="IPR041233">
    <property type="entry name" value="Melibiase_C"/>
</dbReference>
<dbReference type="Pfam" id="PF17801">
    <property type="entry name" value="Melibiase_C"/>
    <property type="match status" value="1"/>
</dbReference>
<dbReference type="Gene3D" id="2.60.120.260">
    <property type="entry name" value="Galactose-binding domain-like"/>
    <property type="match status" value="1"/>
</dbReference>
<keyword evidence="4" id="KW-0732">Signal</keyword>
<accession>A0ABR1PZB5</accession>
<dbReference type="InterPro" id="IPR013780">
    <property type="entry name" value="Glyco_hydro_b"/>
</dbReference>
<dbReference type="RefSeq" id="XP_066694970.1">
    <property type="nucleotide sequence ID" value="XM_066848274.1"/>
</dbReference>
<dbReference type="InterPro" id="IPR017853">
    <property type="entry name" value="GH"/>
</dbReference>
<evidence type="ECO:0000259" key="9">
    <source>
        <dbReference type="Pfam" id="PF17801"/>
    </source>
</evidence>
<comment type="similarity">
    <text evidence="2 7">Belongs to the glycosyl hydrolase 27 family.</text>
</comment>
<gene>
    <name evidence="10" type="ORF">PG986_012052</name>
</gene>
<dbReference type="GeneID" id="92081336"/>
<proteinExistence type="inferred from homology"/>
<dbReference type="PRINTS" id="PR00740">
    <property type="entry name" value="GLHYDRLASE27"/>
</dbReference>
<keyword evidence="8" id="KW-0472">Membrane</keyword>
<evidence type="ECO:0000256" key="2">
    <source>
        <dbReference type="ARBA" id="ARBA00009743"/>
    </source>
</evidence>
<dbReference type="Gene3D" id="2.60.40.1180">
    <property type="entry name" value="Golgi alpha-mannosidase II"/>
    <property type="match status" value="1"/>
</dbReference>
<keyword evidence="6 7" id="KW-0326">Glycosidase</keyword>